<proteinExistence type="predicted"/>
<dbReference type="Pfam" id="PF02467">
    <property type="entry name" value="Whib"/>
    <property type="match status" value="1"/>
</dbReference>
<gene>
    <name evidence="2" type="ORF">ACFOYY_20240</name>
</gene>
<protein>
    <submittedName>
        <fullName evidence="2">WhiB family transcriptional regulator</fullName>
    </submittedName>
</protein>
<comment type="caution">
    <text evidence="2">The sequence shown here is derived from an EMBL/GenBank/DDBJ whole genome shotgun (WGS) entry which is preliminary data.</text>
</comment>
<evidence type="ECO:0000259" key="1">
    <source>
        <dbReference type="PROSITE" id="PS51674"/>
    </source>
</evidence>
<name>A0ABV8F3B4_9ACTN</name>
<evidence type="ECO:0000313" key="2">
    <source>
        <dbReference type="EMBL" id="MFC3982485.1"/>
    </source>
</evidence>
<dbReference type="EMBL" id="JBHSBC010000020">
    <property type="protein sequence ID" value="MFC3982485.1"/>
    <property type="molecule type" value="Genomic_DNA"/>
</dbReference>
<dbReference type="Proteomes" id="UP001595698">
    <property type="component" value="Unassembled WGS sequence"/>
</dbReference>
<accession>A0ABV8F3B4</accession>
<feature type="domain" description="4Fe-4S Wbl-type" evidence="1">
    <location>
        <begin position="19"/>
        <end position="94"/>
    </location>
</feature>
<dbReference type="RefSeq" id="WP_386190759.1">
    <property type="nucleotide sequence ID" value="NZ_JBHSBC010000020.1"/>
</dbReference>
<reference evidence="3" key="1">
    <citation type="journal article" date="2019" name="Int. J. Syst. Evol. Microbiol.">
        <title>The Global Catalogue of Microorganisms (GCM) 10K type strain sequencing project: providing services to taxonomists for standard genome sequencing and annotation.</title>
        <authorList>
            <consortium name="The Broad Institute Genomics Platform"/>
            <consortium name="The Broad Institute Genome Sequencing Center for Infectious Disease"/>
            <person name="Wu L."/>
            <person name="Ma J."/>
        </authorList>
    </citation>
    <scope>NUCLEOTIDE SEQUENCE [LARGE SCALE GENOMIC DNA]</scope>
    <source>
        <strain evidence="3">TBRC 7912</strain>
    </source>
</reference>
<dbReference type="InterPro" id="IPR034768">
    <property type="entry name" value="4FE4S_WBL"/>
</dbReference>
<dbReference type="PROSITE" id="PS51674">
    <property type="entry name" value="4FE4S_WBL"/>
    <property type="match status" value="1"/>
</dbReference>
<keyword evidence="3" id="KW-1185">Reference proteome</keyword>
<sequence length="108" mass="11074">MPLTACLPAPSPAMSLFDAAADPPPELADGALCTCPELHTGPASETAEERAARVQVAIEVCAECPVRVLCLARALQLRPTVGVWAGLDAEAVDWAEVARLAAAAAGVR</sequence>
<evidence type="ECO:0000313" key="3">
    <source>
        <dbReference type="Proteomes" id="UP001595698"/>
    </source>
</evidence>
<organism evidence="2 3">
    <name type="scientific">Streptosporangium jomthongense</name>
    <dbReference type="NCBI Taxonomy" id="1193683"/>
    <lineage>
        <taxon>Bacteria</taxon>
        <taxon>Bacillati</taxon>
        <taxon>Actinomycetota</taxon>
        <taxon>Actinomycetes</taxon>
        <taxon>Streptosporangiales</taxon>
        <taxon>Streptosporangiaceae</taxon>
        <taxon>Streptosporangium</taxon>
    </lineage>
</organism>